<evidence type="ECO:0000256" key="7">
    <source>
        <dbReference type="PIRSR" id="PIRSR001589-2"/>
    </source>
</evidence>
<dbReference type="PANTHER" id="PTHR45937">
    <property type="entry name" value="ASPARAGINE SYNTHETASE DOMAIN-CONTAINING PROTEIN 1"/>
    <property type="match status" value="1"/>
</dbReference>
<keyword evidence="3 6" id="KW-0067">ATP-binding</keyword>
<dbReference type="RefSeq" id="XP_453519.1">
    <property type="nucleotide sequence ID" value="XM_453519.1"/>
</dbReference>
<evidence type="ECO:0000313" key="10">
    <source>
        <dbReference type="Proteomes" id="UP000000598"/>
    </source>
</evidence>
<dbReference type="Proteomes" id="UP000000598">
    <property type="component" value="Chromosome D"/>
</dbReference>
<dbReference type="eggNOG" id="KOG0573">
    <property type="taxonomic scope" value="Eukaryota"/>
</dbReference>
<dbReference type="PIRSF" id="PIRSF001589">
    <property type="entry name" value="Asn_synthetase_glu-h"/>
    <property type="match status" value="1"/>
</dbReference>
<dbReference type="SUPFAM" id="SSF56235">
    <property type="entry name" value="N-terminal nucleophile aminohydrolases (Ntn hydrolases)"/>
    <property type="match status" value="1"/>
</dbReference>
<dbReference type="InParanoid" id="Q6CRC0"/>
<reference evidence="9 10" key="1">
    <citation type="journal article" date="2004" name="Nature">
        <title>Genome evolution in yeasts.</title>
        <authorList>
            <consortium name="Genolevures"/>
            <person name="Dujon B."/>
            <person name="Sherman D."/>
            <person name="Fischer G."/>
            <person name="Durrens P."/>
            <person name="Casaregola S."/>
            <person name="Lafontaine I."/>
            <person name="de Montigny J."/>
            <person name="Marck C."/>
            <person name="Neuveglise C."/>
            <person name="Talla E."/>
            <person name="Goffard N."/>
            <person name="Frangeul L."/>
            <person name="Aigle M."/>
            <person name="Anthouard V."/>
            <person name="Babour A."/>
            <person name="Barbe V."/>
            <person name="Barnay S."/>
            <person name="Blanchin S."/>
            <person name="Beckerich J.M."/>
            <person name="Beyne E."/>
            <person name="Bleykasten C."/>
            <person name="Boisrame A."/>
            <person name="Boyer J."/>
            <person name="Cattolico L."/>
            <person name="Confanioleri F."/>
            <person name="de Daruvar A."/>
            <person name="Despons L."/>
            <person name="Fabre E."/>
            <person name="Fairhead C."/>
            <person name="Ferry-Dumazet H."/>
            <person name="Groppi A."/>
            <person name="Hantraye F."/>
            <person name="Hennequin C."/>
            <person name="Jauniaux N."/>
            <person name="Joyet P."/>
            <person name="Kachouri R."/>
            <person name="Kerrest A."/>
            <person name="Koszul R."/>
            <person name="Lemaire M."/>
            <person name="Lesur I."/>
            <person name="Ma L."/>
            <person name="Muller H."/>
            <person name="Nicaud J.M."/>
            <person name="Nikolski M."/>
            <person name="Oztas S."/>
            <person name="Ozier-Kalogeropoulos O."/>
            <person name="Pellenz S."/>
            <person name="Potier S."/>
            <person name="Richard G.F."/>
            <person name="Straub M.L."/>
            <person name="Suleau A."/>
            <person name="Swennene D."/>
            <person name="Tekaia F."/>
            <person name="Wesolowski-Louvel M."/>
            <person name="Westhof E."/>
            <person name="Wirth B."/>
            <person name="Zeniou-Meyer M."/>
            <person name="Zivanovic I."/>
            <person name="Bolotin-Fukuhara M."/>
            <person name="Thierry A."/>
            <person name="Bouchier C."/>
            <person name="Caudron B."/>
            <person name="Scarpelli C."/>
            <person name="Gaillardin C."/>
            <person name="Weissenbach J."/>
            <person name="Wincker P."/>
            <person name="Souciet J.L."/>
        </authorList>
    </citation>
    <scope>NUCLEOTIDE SEQUENCE [LARGE SCALE GENOMIC DNA]</scope>
    <source>
        <strain evidence="10">ATCC 8585 / CBS 2359 / DSM 70799 / NBRC 1267 / NRRL Y-1140 / WM37</strain>
    </source>
</reference>
<dbReference type="Gene3D" id="3.40.50.620">
    <property type="entry name" value="HUPs"/>
    <property type="match status" value="1"/>
</dbReference>
<dbReference type="InterPro" id="IPR001962">
    <property type="entry name" value="Asn_synthase"/>
</dbReference>
<evidence type="ECO:0000256" key="4">
    <source>
        <dbReference type="ARBA" id="ARBA00022888"/>
    </source>
</evidence>
<dbReference type="PANTHER" id="PTHR45937:SF1">
    <property type="entry name" value="ASPARAGINE SYNTHETASE DOMAIN-CONTAINING PROTEIN 1"/>
    <property type="match status" value="1"/>
</dbReference>
<dbReference type="PaxDb" id="284590-Q6CRC0"/>
<sequence length="515" mass="58889">MCGILAYFGKSFGSTLTDEFQELYEKDLTGPIQSCNSNTLFNELIPYIVRRGPNYASLRSLSEINAMLFSSVLSLRTPFTKQSVMVQDRYLLQYNGELYNDDTVENCEHSDTEYISSLLEKHSVEEVVRKCYGEFAYAITDLQERKVYFGRDSIGKRSLSYILLDDELYITSVSGRCDGFQNCLAGVIYIFDINTKQLTGSVKIHDEPYIVSDQIDNDFQLLEEYKIKLYECLRRSVYQRIVTIHPMHLENGNISILFSGGLDCSVITALLCEQLIKINRNSETIIELLNVGFENPRTGKMPSDSPDRILAIKSAQLLSELYPQVNIKLIEVDVPYTDYLSHKDTVIDLMYPKNTEMDLSIAIAFYFASRGRGKVTENGESKPYNRSGIVMFSGLGADELYGGYHKFSNKSNEELVIELQKQIAQIHDRNLNRDDKVISNHGIEVRYPFLDERVVQFSVDLPLNYKVNKHILRVMAKDILRLDFISEEPKRAIQFGARSAKMTKDSNKRGTDLLK</sequence>
<feature type="domain" description="Glutamine amidotransferase type-2" evidence="8">
    <location>
        <begin position="2"/>
        <end position="260"/>
    </location>
</feature>
<dbReference type="CDD" id="cd01991">
    <property type="entry name" value="Asn_synthase_B_C"/>
    <property type="match status" value="1"/>
</dbReference>
<evidence type="ECO:0000256" key="1">
    <source>
        <dbReference type="ARBA" id="ARBA00022605"/>
    </source>
</evidence>
<name>Q6CRC0_KLULA</name>
<proteinExistence type="predicted"/>
<feature type="binding site" evidence="7">
    <location>
        <begin position="393"/>
        <end position="394"/>
    </location>
    <ligand>
        <name>ATP</name>
        <dbReference type="ChEBI" id="CHEBI:30616"/>
    </ligand>
</feature>
<evidence type="ECO:0000259" key="8">
    <source>
        <dbReference type="PROSITE" id="PS51278"/>
    </source>
</evidence>
<dbReference type="InterPro" id="IPR006426">
    <property type="entry name" value="Asn_synth_AEB"/>
</dbReference>
<protein>
    <submittedName>
        <fullName evidence="9">KLLA0D10285p</fullName>
    </submittedName>
</protein>
<feature type="binding site" evidence="7">
    <location>
        <position position="291"/>
    </location>
    <ligand>
        <name>ATP</name>
        <dbReference type="ChEBI" id="CHEBI:30616"/>
    </ligand>
</feature>
<accession>Q6CRC0</accession>
<dbReference type="PROSITE" id="PS51278">
    <property type="entry name" value="GATASE_TYPE_2"/>
    <property type="match status" value="1"/>
</dbReference>
<gene>
    <name evidence="9" type="ORF">KLLA0_D10285g</name>
</gene>
<organism evidence="9 10">
    <name type="scientific">Kluyveromyces lactis (strain ATCC 8585 / CBS 2359 / DSM 70799 / NBRC 1267 / NRRL Y-1140 / WM37)</name>
    <name type="common">Yeast</name>
    <name type="synonym">Candida sphaerica</name>
    <dbReference type="NCBI Taxonomy" id="284590"/>
    <lineage>
        <taxon>Eukaryota</taxon>
        <taxon>Fungi</taxon>
        <taxon>Dikarya</taxon>
        <taxon>Ascomycota</taxon>
        <taxon>Saccharomycotina</taxon>
        <taxon>Saccharomycetes</taxon>
        <taxon>Saccharomycetales</taxon>
        <taxon>Saccharomycetaceae</taxon>
        <taxon>Kluyveromyces</taxon>
    </lineage>
</organism>
<dbReference type="InterPro" id="IPR051857">
    <property type="entry name" value="Asn_synthetase_domain"/>
</dbReference>
<dbReference type="InterPro" id="IPR017932">
    <property type="entry name" value="GATase_2_dom"/>
</dbReference>
<dbReference type="KEGG" id="kla:KLLA0_D10285g"/>
<keyword evidence="1" id="KW-0028">Amino-acid biosynthesis</keyword>
<keyword evidence="5" id="KW-0315">Glutamine amidotransferase</keyword>
<dbReference type="InterPro" id="IPR014729">
    <property type="entry name" value="Rossmann-like_a/b/a_fold"/>
</dbReference>
<dbReference type="InterPro" id="IPR029055">
    <property type="entry name" value="Ntn_hydrolases_N"/>
</dbReference>
<dbReference type="GO" id="GO:0006529">
    <property type="term" value="P:asparagine biosynthetic process"/>
    <property type="evidence" value="ECO:0007669"/>
    <property type="project" value="UniProtKB-KW"/>
</dbReference>
<dbReference type="FunCoup" id="Q6CRC0">
    <property type="interactions" value="747"/>
</dbReference>
<dbReference type="Pfam" id="PF13537">
    <property type="entry name" value="GATase_7"/>
    <property type="match status" value="1"/>
</dbReference>
<evidence type="ECO:0000256" key="5">
    <source>
        <dbReference type="ARBA" id="ARBA00022962"/>
    </source>
</evidence>
<keyword evidence="2 6" id="KW-0547">Nucleotide-binding</keyword>
<keyword evidence="4" id="KW-0061">Asparagine biosynthesis</keyword>
<dbReference type="SUPFAM" id="SSF52402">
    <property type="entry name" value="Adenine nucleotide alpha hydrolases-like"/>
    <property type="match status" value="1"/>
</dbReference>
<dbReference type="Pfam" id="PF00733">
    <property type="entry name" value="Asn_synthase"/>
    <property type="match status" value="2"/>
</dbReference>
<evidence type="ECO:0000256" key="2">
    <source>
        <dbReference type="ARBA" id="ARBA00022741"/>
    </source>
</evidence>
<dbReference type="Gene3D" id="3.60.20.10">
    <property type="entry name" value="Glutamine Phosphoribosylpyrophosphate, subunit 1, domain 1"/>
    <property type="match status" value="1"/>
</dbReference>
<dbReference type="AlphaFoldDB" id="Q6CRC0"/>
<dbReference type="OMA" id="HAKICIL"/>
<evidence type="ECO:0000256" key="6">
    <source>
        <dbReference type="PIRNR" id="PIRNR001589"/>
    </source>
</evidence>
<dbReference type="HOGENOM" id="CLU_012368_2_0_1"/>
<dbReference type="CDD" id="cd03766">
    <property type="entry name" value="Gn_AT_II_novel"/>
    <property type="match status" value="1"/>
</dbReference>
<dbReference type="GeneID" id="2893161"/>
<dbReference type="STRING" id="284590.Q6CRC0"/>
<feature type="binding site" evidence="7">
    <location>
        <position position="111"/>
    </location>
    <ligand>
        <name>L-glutamine</name>
        <dbReference type="ChEBI" id="CHEBI:58359"/>
    </ligand>
</feature>
<dbReference type="GO" id="GO:0004066">
    <property type="term" value="F:asparagine synthase (glutamine-hydrolyzing) activity"/>
    <property type="evidence" value="ECO:0007669"/>
    <property type="project" value="InterPro"/>
</dbReference>
<dbReference type="GO" id="GO:0005524">
    <property type="term" value="F:ATP binding"/>
    <property type="evidence" value="ECO:0007669"/>
    <property type="project" value="UniProtKB-KW"/>
</dbReference>
<feature type="binding site" evidence="7">
    <location>
        <position position="257"/>
    </location>
    <ligand>
        <name>ATP</name>
        <dbReference type="ChEBI" id="CHEBI:30616"/>
    </ligand>
</feature>
<keyword evidence="10" id="KW-1185">Reference proteome</keyword>
<evidence type="ECO:0000256" key="3">
    <source>
        <dbReference type="ARBA" id="ARBA00022840"/>
    </source>
</evidence>
<dbReference type="EMBL" id="CR382124">
    <property type="protein sequence ID" value="CAH00615.1"/>
    <property type="molecule type" value="Genomic_DNA"/>
</dbReference>
<evidence type="ECO:0000313" key="9">
    <source>
        <dbReference type="EMBL" id="CAH00615.1"/>
    </source>
</evidence>